<feature type="signal peptide" evidence="1">
    <location>
        <begin position="1"/>
        <end position="38"/>
    </location>
</feature>
<accession>A0ABU4K149</accession>
<comment type="caution">
    <text evidence="2">The sequence shown here is derived from an EMBL/GenBank/DDBJ whole genome shotgun (WGS) entry which is preliminary data.</text>
</comment>
<proteinExistence type="predicted"/>
<reference evidence="2 3" key="1">
    <citation type="submission" date="2023-10" db="EMBL/GenBank/DDBJ databases">
        <authorList>
            <person name="Wang X.X."/>
        </authorList>
    </citation>
    <scope>NUCLEOTIDE SEQUENCE [LARGE SCALE GENOMIC DNA]</scope>
    <source>
        <strain evidence="2 3">NBRC 12816</strain>
    </source>
</reference>
<dbReference type="RefSeq" id="WP_319007992.1">
    <property type="nucleotide sequence ID" value="NZ_JAWJZF010000225.1"/>
</dbReference>
<name>A0ABU4K149_9ACTN</name>
<dbReference type="Proteomes" id="UP001278571">
    <property type="component" value="Unassembled WGS sequence"/>
</dbReference>
<gene>
    <name evidence="2" type="ORF">R2363_04480</name>
</gene>
<evidence type="ECO:0000313" key="3">
    <source>
        <dbReference type="Proteomes" id="UP001278571"/>
    </source>
</evidence>
<protein>
    <recommendedName>
        <fullName evidence="4">YkuD domain-containing protein</fullName>
    </recommendedName>
</protein>
<organism evidence="2 3">
    <name type="scientific">Streptomyces roseolus</name>
    <dbReference type="NCBI Taxonomy" id="67358"/>
    <lineage>
        <taxon>Bacteria</taxon>
        <taxon>Bacillati</taxon>
        <taxon>Actinomycetota</taxon>
        <taxon>Actinomycetes</taxon>
        <taxon>Kitasatosporales</taxon>
        <taxon>Streptomycetaceae</taxon>
        <taxon>Streptomyces</taxon>
    </lineage>
</organism>
<sequence>MITTRSAKPAHRSLKALATAGAAAVVVGLVPAAAGAQASAPVSASATASTASTASTVAAPQSAEVTTAKASAAARSYTYLQFKKNKKDPSNSRLSLIHVRQISPDKTRSYVLDSWRAGSGLGDAKNAKRKVGQNPCQSNVGWLPSGDYKIEYFKNNFAGTINGIVWKLQDKRCKANGKKGTKRDALFIHSEMKSNGKQGRTEPTRWDGNGDYKSAGCIKLKPSDIRELKGYRSNFPKPTRLYVS</sequence>
<keyword evidence="3" id="KW-1185">Reference proteome</keyword>
<evidence type="ECO:0000313" key="2">
    <source>
        <dbReference type="EMBL" id="MDX2291428.1"/>
    </source>
</evidence>
<feature type="chain" id="PRO_5045411413" description="YkuD domain-containing protein" evidence="1">
    <location>
        <begin position="39"/>
        <end position="244"/>
    </location>
</feature>
<evidence type="ECO:0008006" key="4">
    <source>
        <dbReference type="Google" id="ProtNLM"/>
    </source>
</evidence>
<dbReference type="EMBL" id="JAWJZF010000225">
    <property type="protein sequence ID" value="MDX2291428.1"/>
    <property type="molecule type" value="Genomic_DNA"/>
</dbReference>
<evidence type="ECO:0000256" key="1">
    <source>
        <dbReference type="SAM" id="SignalP"/>
    </source>
</evidence>
<keyword evidence="1" id="KW-0732">Signal</keyword>